<keyword evidence="4" id="KW-0249">Electron transport</keyword>
<evidence type="ECO:0000256" key="1">
    <source>
        <dbReference type="ARBA" id="ARBA00022448"/>
    </source>
</evidence>
<keyword evidence="2 6" id="KW-0349">Heme</keyword>
<evidence type="ECO:0000313" key="9">
    <source>
        <dbReference type="EMBL" id="SOE67188.1"/>
    </source>
</evidence>
<name>A0A7Z7I7F6_9BURK</name>
<dbReference type="EMBL" id="OCSU01000001">
    <property type="protein sequence ID" value="SOE67188.1"/>
    <property type="molecule type" value="Genomic_DNA"/>
</dbReference>
<feature type="binding site" description="covalent" evidence="6">
    <location>
        <position position="45"/>
    </location>
    <ligand>
        <name>heme c</name>
        <dbReference type="ChEBI" id="CHEBI:61717"/>
    </ligand>
</feature>
<keyword evidence="5 6" id="KW-0408">Iron</keyword>
<keyword evidence="7" id="KW-0732">Signal</keyword>
<evidence type="ECO:0000313" key="10">
    <source>
        <dbReference type="Proteomes" id="UP000219522"/>
    </source>
</evidence>
<evidence type="ECO:0000259" key="8">
    <source>
        <dbReference type="PROSITE" id="PS51007"/>
    </source>
</evidence>
<gene>
    <name evidence="9" type="ORF">SAMN05446927_3244</name>
</gene>
<accession>A0A7Z7I7F6</accession>
<keyword evidence="1" id="KW-0813">Transport</keyword>
<protein>
    <submittedName>
        <fullName evidence="9">Cytochrome c551/c552</fullName>
    </submittedName>
</protein>
<dbReference type="Proteomes" id="UP000219522">
    <property type="component" value="Unassembled WGS sequence"/>
</dbReference>
<dbReference type="GO" id="GO:0005506">
    <property type="term" value="F:iron ion binding"/>
    <property type="evidence" value="ECO:0007669"/>
    <property type="project" value="InterPro"/>
</dbReference>
<dbReference type="AlphaFoldDB" id="A0A7Z7I7F6"/>
<feature type="binding site" description="covalent" evidence="6">
    <location>
        <position position="90"/>
    </location>
    <ligand>
        <name>heme c</name>
        <dbReference type="ChEBI" id="CHEBI:61717"/>
    </ligand>
</feature>
<dbReference type="PRINTS" id="PR00606">
    <property type="entry name" value="CYTCHROMECID"/>
</dbReference>
<evidence type="ECO:0000256" key="5">
    <source>
        <dbReference type="ARBA" id="ARBA00023004"/>
    </source>
</evidence>
<comment type="caution">
    <text evidence="9">The sequence shown here is derived from an EMBL/GenBank/DDBJ whole genome shotgun (WGS) entry which is preliminary data.</text>
</comment>
<evidence type="ECO:0000256" key="7">
    <source>
        <dbReference type="SAM" id="SignalP"/>
    </source>
</evidence>
<evidence type="ECO:0000256" key="2">
    <source>
        <dbReference type="ARBA" id="ARBA00022617"/>
    </source>
</evidence>
<comment type="PTM">
    <text evidence="6">Binds 1 heme c group covalently per subunit.</text>
</comment>
<dbReference type="GO" id="GO:0009055">
    <property type="term" value="F:electron transfer activity"/>
    <property type="evidence" value="ECO:0007669"/>
    <property type="project" value="InterPro"/>
</dbReference>
<dbReference type="InterPro" id="IPR002324">
    <property type="entry name" value="Cyt_c_ID"/>
</dbReference>
<keyword evidence="3 6" id="KW-0479">Metal-binding</keyword>
<feature type="domain" description="Cytochrome c" evidence="8">
    <location>
        <begin position="25"/>
        <end position="116"/>
    </location>
</feature>
<dbReference type="PROSITE" id="PS51007">
    <property type="entry name" value="CYTC"/>
    <property type="match status" value="1"/>
</dbReference>
<organism evidence="9 10">
    <name type="scientific">Caballeronia arationis</name>
    <dbReference type="NCBI Taxonomy" id="1777142"/>
    <lineage>
        <taxon>Bacteria</taxon>
        <taxon>Pseudomonadati</taxon>
        <taxon>Pseudomonadota</taxon>
        <taxon>Betaproteobacteria</taxon>
        <taxon>Burkholderiales</taxon>
        <taxon>Burkholderiaceae</taxon>
        <taxon>Caballeronia</taxon>
    </lineage>
</organism>
<dbReference type="InterPro" id="IPR036909">
    <property type="entry name" value="Cyt_c-like_dom_sf"/>
</dbReference>
<evidence type="ECO:0000256" key="4">
    <source>
        <dbReference type="ARBA" id="ARBA00022982"/>
    </source>
</evidence>
<feature type="chain" id="PRO_5030982084" evidence="7">
    <location>
        <begin position="29"/>
        <end position="116"/>
    </location>
</feature>
<dbReference type="Gene3D" id="1.10.760.10">
    <property type="entry name" value="Cytochrome c-like domain"/>
    <property type="match status" value="1"/>
</dbReference>
<sequence>MSWPNKRHLLCALGTVTTMLGGAGGALADGEPTALLDRYRCMFCHTVDTPFRAPSFREIAAHYHRVPDASAMLEGKLRLGGRTHWGDMPMPSAAERGAGALSREDAHVLVQWVLRQ</sequence>
<keyword evidence="10" id="KW-1185">Reference proteome</keyword>
<evidence type="ECO:0000256" key="6">
    <source>
        <dbReference type="PIRSR" id="PIRSR602324-1"/>
    </source>
</evidence>
<dbReference type="SUPFAM" id="SSF46626">
    <property type="entry name" value="Cytochrome c"/>
    <property type="match status" value="1"/>
</dbReference>
<proteinExistence type="predicted"/>
<reference evidence="9 10" key="1">
    <citation type="submission" date="2017-09" db="EMBL/GenBank/DDBJ databases">
        <authorList>
            <person name="Varghese N."/>
            <person name="Submissions S."/>
        </authorList>
    </citation>
    <scope>NUCLEOTIDE SEQUENCE [LARGE SCALE GENOMIC DNA]</scope>
    <source>
        <strain evidence="9 10">OK806</strain>
    </source>
</reference>
<feature type="binding site" description="covalent" evidence="6">
    <location>
        <position position="41"/>
    </location>
    <ligand>
        <name>heme c</name>
        <dbReference type="ChEBI" id="CHEBI:61717"/>
    </ligand>
</feature>
<evidence type="ECO:0000256" key="3">
    <source>
        <dbReference type="ARBA" id="ARBA00022723"/>
    </source>
</evidence>
<dbReference type="GO" id="GO:0020037">
    <property type="term" value="F:heme binding"/>
    <property type="evidence" value="ECO:0007669"/>
    <property type="project" value="InterPro"/>
</dbReference>
<dbReference type="InterPro" id="IPR009056">
    <property type="entry name" value="Cyt_c-like_dom"/>
</dbReference>
<feature type="signal peptide" evidence="7">
    <location>
        <begin position="1"/>
        <end position="28"/>
    </location>
</feature>